<evidence type="ECO:0000313" key="1">
    <source>
        <dbReference type="EMBL" id="KII71748.1"/>
    </source>
</evidence>
<name>A0A0C2JQT6_THEKT</name>
<evidence type="ECO:0000313" key="2">
    <source>
        <dbReference type="Proteomes" id="UP000031668"/>
    </source>
</evidence>
<dbReference type="Gene3D" id="3.10.280.10">
    <property type="entry name" value="Mitochondrial glycoprotein"/>
    <property type="match status" value="1"/>
</dbReference>
<dbReference type="EMBL" id="JWZT01001627">
    <property type="protein sequence ID" value="KII71748.1"/>
    <property type="molecule type" value="Genomic_DNA"/>
</dbReference>
<proteinExistence type="predicted"/>
<gene>
    <name evidence="1" type="ORF">RF11_07967</name>
</gene>
<sequence length="275" mass="33284">MALRLGAKWNFEKFIKHLKWFTSLKRHNIPIVEEIRQRYHDHYFHHNNYVKSLLIHTLRHEYGKLIKMDYIDDWDYKLEGQTVSLSKSYRNEDICASFDINDDQFERIFLNCPEPVFYTDFDVGRLRFYSQNIICIPVVKITFTKPCGKLIMEVDYVSRDYPVTLKPCFIDSNDNLPYVLFNESGKPLVEITSIAMYDSSNKLIYSHDNRMIVEGLSDFWITYLKDREIDENFFKKILNMSYRVDMDLYIQFLQHFIRYFPYKRDYENMPQNVSH</sequence>
<organism evidence="1 2">
    <name type="scientific">Thelohanellus kitauei</name>
    <name type="common">Myxosporean</name>
    <dbReference type="NCBI Taxonomy" id="669202"/>
    <lineage>
        <taxon>Eukaryota</taxon>
        <taxon>Metazoa</taxon>
        <taxon>Cnidaria</taxon>
        <taxon>Myxozoa</taxon>
        <taxon>Myxosporea</taxon>
        <taxon>Bivalvulida</taxon>
        <taxon>Platysporina</taxon>
        <taxon>Myxobolidae</taxon>
        <taxon>Thelohanellus</taxon>
    </lineage>
</organism>
<dbReference type="AlphaFoldDB" id="A0A0C2JQT6"/>
<comment type="caution">
    <text evidence="1">The sequence shown here is derived from an EMBL/GenBank/DDBJ whole genome shotgun (WGS) entry which is preliminary data.</text>
</comment>
<dbReference type="Proteomes" id="UP000031668">
    <property type="component" value="Unassembled WGS sequence"/>
</dbReference>
<dbReference type="SUPFAM" id="SSF54529">
    <property type="entry name" value="Mitochondrial glycoprotein MAM33-like"/>
    <property type="match status" value="1"/>
</dbReference>
<reference evidence="1 2" key="1">
    <citation type="journal article" date="2014" name="Genome Biol. Evol.">
        <title>The genome of the myxosporean Thelohanellus kitauei shows adaptations to nutrient acquisition within its fish host.</title>
        <authorList>
            <person name="Yang Y."/>
            <person name="Xiong J."/>
            <person name="Zhou Z."/>
            <person name="Huo F."/>
            <person name="Miao W."/>
            <person name="Ran C."/>
            <person name="Liu Y."/>
            <person name="Zhang J."/>
            <person name="Feng J."/>
            <person name="Wang M."/>
            <person name="Wang M."/>
            <person name="Wang L."/>
            <person name="Yao B."/>
        </authorList>
    </citation>
    <scope>NUCLEOTIDE SEQUENCE [LARGE SCALE GENOMIC DNA]</scope>
    <source>
        <strain evidence="1">Wuqing</strain>
    </source>
</reference>
<keyword evidence="2" id="KW-1185">Reference proteome</keyword>
<accession>A0A0C2JQT6</accession>
<dbReference type="InterPro" id="IPR036561">
    <property type="entry name" value="MAM33_sf"/>
</dbReference>
<protein>
    <submittedName>
        <fullName evidence="1">Uncharacterized protein</fullName>
    </submittedName>
</protein>